<protein>
    <submittedName>
        <fullName evidence="2">Uncharacterized protein</fullName>
    </submittedName>
</protein>
<accession>A0A6C0C8I2</accession>
<name>A0A6C0C8I2_9ZZZZ</name>
<dbReference type="AlphaFoldDB" id="A0A6C0C8I2"/>
<evidence type="ECO:0000256" key="1">
    <source>
        <dbReference type="SAM" id="MobiDB-lite"/>
    </source>
</evidence>
<organism evidence="2">
    <name type="scientific">viral metagenome</name>
    <dbReference type="NCBI Taxonomy" id="1070528"/>
    <lineage>
        <taxon>unclassified sequences</taxon>
        <taxon>metagenomes</taxon>
        <taxon>organismal metagenomes</taxon>
    </lineage>
</organism>
<reference evidence="2" key="1">
    <citation type="journal article" date="2020" name="Nature">
        <title>Giant virus diversity and host interactions through global metagenomics.</title>
        <authorList>
            <person name="Schulz F."/>
            <person name="Roux S."/>
            <person name="Paez-Espino D."/>
            <person name="Jungbluth S."/>
            <person name="Walsh D.A."/>
            <person name="Denef V.J."/>
            <person name="McMahon K.D."/>
            <person name="Konstantinidis K.T."/>
            <person name="Eloe-Fadrosh E.A."/>
            <person name="Kyrpides N.C."/>
            <person name="Woyke T."/>
        </authorList>
    </citation>
    <scope>NUCLEOTIDE SEQUENCE</scope>
    <source>
        <strain evidence="2">GVMAG-M-3300020192-26</strain>
    </source>
</reference>
<dbReference type="EMBL" id="MN739352">
    <property type="protein sequence ID" value="QHS99958.1"/>
    <property type="molecule type" value="Genomic_DNA"/>
</dbReference>
<evidence type="ECO:0000313" key="2">
    <source>
        <dbReference type="EMBL" id="QHS99958.1"/>
    </source>
</evidence>
<feature type="region of interest" description="Disordered" evidence="1">
    <location>
        <begin position="1"/>
        <end position="27"/>
    </location>
</feature>
<proteinExistence type="predicted"/>
<sequence>MPTASLYSPKVRLPVQPPEGRDCSGSLRCGELERDANLFKKGEKRN</sequence>